<accession>A0A8A2VHB3</accession>
<evidence type="ECO:0000256" key="2">
    <source>
        <dbReference type="SAM" id="Phobius"/>
    </source>
</evidence>
<dbReference type="RefSeq" id="WP_207289793.1">
    <property type="nucleotide sequence ID" value="NZ_CP071462.1"/>
</dbReference>
<dbReference type="GO" id="GO:0008237">
    <property type="term" value="F:metallopeptidase activity"/>
    <property type="evidence" value="ECO:0007669"/>
    <property type="project" value="InterPro"/>
</dbReference>
<dbReference type="GeneID" id="63186389"/>
<protein>
    <submittedName>
        <fullName evidence="3">Peptidase zinc-dependent</fullName>
    </submittedName>
</protein>
<dbReference type="EMBL" id="CP071462">
    <property type="protein sequence ID" value="QSX00091.1"/>
    <property type="molecule type" value="Genomic_DNA"/>
</dbReference>
<feature type="compositionally biased region" description="Acidic residues" evidence="1">
    <location>
        <begin position="118"/>
        <end position="136"/>
    </location>
</feature>
<reference evidence="3 4" key="1">
    <citation type="submission" date="2021-03" db="EMBL/GenBank/DDBJ databases">
        <title>Haloterrigena longa sp. nov. and Haloterrigena limicola sp. nov., extremely halophilic archaea isolated from a salt lake.</title>
        <authorList>
            <person name="Henglin C."/>
        </authorList>
    </citation>
    <scope>NUCLEOTIDE SEQUENCE [LARGE SCALE GENOMIC DNA]</scope>
    <source>
        <strain evidence="3 4">KZCA68</strain>
    </source>
</reference>
<dbReference type="InterPro" id="IPR024079">
    <property type="entry name" value="MetalloPept_cat_dom_sf"/>
</dbReference>
<evidence type="ECO:0000313" key="4">
    <source>
        <dbReference type="Proteomes" id="UP000663203"/>
    </source>
</evidence>
<dbReference type="KEGG" id="hakz:J0X25_03750"/>
<dbReference type="AlphaFoldDB" id="A0A8A2VHB3"/>
<feature type="region of interest" description="Disordered" evidence="1">
    <location>
        <begin position="48"/>
        <end position="69"/>
    </location>
</feature>
<dbReference type="Gene3D" id="3.40.390.10">
    <property type="entry name" value="Collagenase (Catalytic Domain)"/>
    <property type="match status" value="1"/>
</dbReference>
<organism evidence="3 4">
    <name type="scientific">Haloterrigena alkaliphila</name>
    <dbReference type="NCBI Taxonomy" id="2816475"/>
    <lineage>
        <taxon>Archaea</taxon>
        <taxon>Methanobacteriati</taxon>
        <taxon>Methanobacteriota</taxon>
        <taxon>Stenosarchaea group</taxon>
        <taxon>Halobacteria</taxon>
        <taxon>Halobacteriales</taxon>
        <taxon>Natrialbaceae</taxon>
        <taxon>Haloterrigena</taxon>
    </lineage>
</organism>
<feature type="transmembrane region" description="Helical" evidence="2">
    <location>
        <begin position="282"/>
        <end position="304"/>
    </location>
</feature>
<sequence>MAVFPHGSAPRVAVVPIGDPPTTACETVAATLSETFDLSVPIRQGIDAPADKSAADSPRGNAEPFLESLGDETDGIDLAVGVTETPLRTHPSDRALFGLGLEFGPVGVVSTAGLFSGDESDDNGSDEYGSDGDEPSALERERLATETLAVAGAMLGLRTSLHGTDVRAEQPCAGSANDALDQLDAAPASYCEDCRRALTGESPVLEPPGPDGWIVRPRHEAVFAFADRWARGEPKWRDYPLMGTGLLVVNAERLGSRLRAHLGRLPRPGSVSTRDLPRPVRATYRIAHCWSTVACYLFWIFVWLRAFVDVHAGLFGTAFSAGGLVALVAVGVVLGIVTGRFVAAIAGGFYGGLRGPAAGNR</sequence>
<feature type="region of interest" description="Disordered" evidence="1">
    <location>
        <begin position="114"/>
        <end position="136"/>
    </location>
</feature>
<evidence type="ECO:0000256" key="1">
    <source>
        <dbReference type="SAM" id="MobiDB-lite"/>
    </source>
</evidence>
<name>A0A8A2VHB3_9EURY</name>
<keyword evidence="2" id="KW-0472">Membrane</keyword>
<keyword evidence="2" id="KW-1133">Transmembrane helix</keyword>
<dbReference type="Proteomes" id="UP000663203">
    <property type="component" value="Chromosome"/>
</dbReference>
<keyword evidence="4" id="KW-1185">Reference proteome</keyword>
<keyword evidence="2" id="KW-0812">Transmembrane</keyword>
<gene>
    <name evidence="3" type="ORF">J0X25_03750</name>
</gene>
<evidence type="ECO:0000313" key="3">
    <source>
        <dbReference type="EMBL" id="QSX00091.1"/>
    </source>
</evidence>
<proteinExistence type="predicted"/>
<feature type="transmembrane region" description="Helical" evidence="2">
    <location>
        <begin position="324"/>
        <end position="353"/>
    </location>
</feature>